<dbReference type="PROSITE" id="PS00463">
    <property type="entry name" value="ZN2_CY6_FUNGAL_1"/>
    <property type="match status" value="1"/>
</dbReference>
<keyword evidence="6" id="KW-0863">Zinc-finger</keyword>
<evidence type="ECO:0000313" key="11">
    <source>
        <dbReference type="Proteomes" id="UP000559256"/>
    </source>
</evidence>
<keyword evidence="11" id="KW-1185">Reference proteome</keyword>
<dbReference type="SMART" id="SM00066">
    <property type="entry name" value="GAL4"/>
    <property type="match status" value="1"/>
</dbReference>
<keyword evidence="1" id="KW-0479">Metal-binding</keyword>
<proteinExistence type="predicted"/>
<dbReference type="InterPro" id="IPR001138">
    <property type="entry name" value="Zn2Cys6_DnaBD"/>
</dbReference>
<feature type="compositionally biased region" description="Pro residues" evidence="7">
    <location>
        <begin position="13"/>
        <end position="22"/>
    </location>
</feature>
<dbReference type="SUPFAM" id="SSF57701">
    <property type="entry name" value="Zn2/Cys6 DNA-binding domain"/>
    <property type="match status" value="1"/>
</dbReference>
<organism evidence="10 11">
    <name type="scientific">Tetrapyrgos nigripes</name>
    <dbReference type="NCBI Taxonomy" id="182062"/>
    <lineage>
        <taxon>Eukaryota</taxon>
        <taxon>Fungi</taxon>
        <taxon>Dikarya</taxon>
        <taxon>Basidiomycota</taxon>
        <taxon>Agaricomycotina</taxon>
        <taxon>Agaricomycetes</taxon>
        <taxon>Agaricomycetidae</taxon>
        <taxon>Agaricales</taxon>
        <taxon>Marasmiineae</taxon>
        <taxon>Marasmiaceae</taxon>
        <taxon>Tetrapyrgos</taxon>
    </lineage>
</organism>
<reference evidence="10 11" key="1">
    <citation type="journal article" date="2020" name="ISME J.">
        <title>Uncovering the hidden diversity of litter-decomposition mechanisms in mushroom-forming fungi.</title>
        <authorList>
            <person name="Floudas D."/>
            <person name="Bentzer J."/>
            <person name="Ahren D."/>
            <person name="Johansson T."/>
            <person name="Persson P."/>
            <person name="Tunlid A."/>
        </authorList>
    </citation>
    <scope>NUCLEOTIDE SEQUENCE [LARGE SCALE GENOMIC DNA]</scope>
    <source>
        <strain evidence="10 11">CBS 291.85</strain>
    </source>
</reference>
<dbReference type="GO" id="GO:0000981">
    <property type="term" value="F:DNA-binding transcription factor activity, RNA polymerase II-specific"/>
    <property type="evidence" value="ECO:0007669"/>
    <property type="project" value="InterPro"/>
</dbReference>
<feature type="domain" description="C2H2-type" evidence="9">
    <location>
        <begin position="83"/>
        <end position="113"/>
    </location>
</feature>
<evidence type="ECO:0000256" key="6">
    <source>
        <dbReference type="PROSITE-ProRule" id="PRU00042"/>
    </source>
</evidence>
<protein>
    <recommendedName>
        <fullName evidence="12">Zn(2)-C6 fungal-type domain-containing protein</fullName>
    </recommendedName>
</protein>
<dbReference type="InterPro" id="IPR036864">
    <property type="entry name" value="Zn2-C6_fun-type_DNA-bd_sf"/>
</dbReference>
<evidence type="ECO:0000313" key="10">
    <source>
        <dbReference type="EMBL" id="KAF5345367.1"/>
    </source>
</evidence>
<feature type="compositionally biased region" description="Polar residues" evidence="7">
    <location>
        <begin position="154"/>
        <end position="171"/>
    </location>
</feature>
<accession>A0A8H5CRL1</accession>
<dbReference type="Pfam" id="PF04082">
    <property type="entry name" value="Fungal_trans"/>
    <property type="match status" value="1"/>
</dbReference>
<dbReference type="InterPro" id="IPR013087">
    <property type="entry name" value="Znf_C2H2_type"/>
</dbReference>
<gene>
    <name evidence="10" type="ORF">D9758_008500</name>
</gene>
<keyword evidence="3" id="KW-0805">Transcription regulation</keyword>
<comment type="caution">
    <text evidence="10">The sequence shown here is derived from an EMBL/GenBank/DDBJ whole genome shotgun (WGS) entry which is preliminary data.</text>
</comment>
<dbReference type="InterPro" id="IPR036236">
    <property type="entry name" value="Znf_C2H2_sf"/>
</dbReference>
<feature type="domain" description="Zn(2)-C6 fungal-type" evidence="8">
    <location>
        <begin position="116"/>
        <end position="145"/>
    </location>
</feature>
<sequence length="744" mass="84077">MTSTISTSRPLDLPRPPTPEQPPEFRKKGTSQSYPRQSSVPIALQNLPEQVSLLVFWTHLLPLIPPPAHLNRHLRTHMNERTHNCELCGAQFTRSDLLSRHKKGCNDETGRSRRKSCVACTESKIKCDRQHPCGKCLSRGKECAFAPKARRNSSRQLESFASTGSVPSSRFSLDPRPEDLLDDMASVISAAPVYLSSQYSDTDGNSVASSDFYSSVASSHTATSHTATESELTGPSGYGNLSQLYSGGDIFQPLFSNIFSASSPLEPVVESPPYLEASNSTESLVPAPSESMPFQDHAAYESFTDPFFFHQSASVQTAVSQVRHNPASERYIQGAAMDAERQHYLHLFFTAFLEQMPMVHAATFQLEGVPSLLLSVMQACGALYVKTRRASTFIMETMSAAREILEEEFAKELISSYDQLHLILAVVLIQTIGLFHQKSDLRASSSYYHGMLIMMIRSSHFIAKIASWSPDNSAHLSLEDRWHEWAMHEMSKRALLLSYLHDTCHCIYFALPPSYQPREVDVCLPCENKLWNAKTAPEWWAVLQEESAYGAYHIRLMGQSLVHMIDLVSQPRELTTPAILSPLAHFVLIHSILRHLFTICSETRLRPADNNTLINSEFVEQQLIGIEFALNNWFLSWMKCPEKVKAKKDEEPPFMQHALPFYWLGWVTVMAHRENLPPFENAENIRGDKRFPQVKKWLRHIRDFLKKSEETSTLLWNELKKIGLQNWAEDDPDGLLGFFPEGAA</sequence>
<dbReference type="Proteomes" id="UP000559256">
    <property type="component" value="Unassembled WGS sequence"/>
</dbReference>
<evidence type="ECO:0000256" key="2">
    <source>
        <dbReference type="ARBA" id="ARBA00022833"/>
    </source>
</evidence>
<keyword evidence="2" id="KW-0862">Zinc</keyword>
<feature type="region of interest" description="Disordered" evidence="7">
    <location>
        <begin position="1"/>
        <end position="37"/>
    </location>
</feature>
<dbReference type="Pfam" id="PF00172">
    <property type="entry name" value="Zn_clus"/>
    <property type="match status" value="1"/>
</dbReference>
<evidence type="ECO:0000256" key="5">
    <source>
        <dbReference type="ARBA" id="ARBA00023242"/>
    </source>
</evidence>
<dbReference type="PANTHER" id="PTHR47660">
    <property type="entry name" value="TRANSCRIPTION FACTOR WITH C2H2 AND ZN(2)-CYS(6) DNA BINDING DOMAIN (EUROFUNG)-RELATED-RELATED"/>
    <property type="match status" value="1"/>
</dbReference>
<dbReference type="InterPro" id="IPR007219">
    <property type="entry name" value="XnlR_reg_dom"/>
</dbReference>
<evidence type="ECO:0000256" key="7">
    <source>
        <dbReference type="SAM" id="MobiDB-lite"/>
    </source>
</evidence>
<evidence type="ECO:0000256" key="4">
    <source>
        <dbReference type="ARBA" id="ARBA00023163"/>
    </source>
</evidence>
<dbReference type="CDD" id="cd00067">
    <property type="entry name" value="GAL4"/>
    <property type="match status" value="1"/>
</dbReference>
<dbReference type="Gene3D" id="4.10.240.10">
    <property type="entry name" value="Zn(2)-C6 fungal-type DNA-binding domain"/>
    <property type="match status" value="1"/>
</dbReference>
<dbReference type="CDD" id="cd12148">
    <property type="entry name" value="fungal_TF_MHR"/>
    <property type="match status" value="1"/>
</dbReference>
<dbReference type="GO" id="GO:0003677">
    <property type="term" value="F:DNA binding"/>
    <property type="evidence" value="ECO:0007669"/>
    <property type="project" value="InterPro"/>
</dbReference>
<dbReference type="SUPFAM" id="SSF57667">
    <property type="entry name" value="beta-beta-alpha zinc fingers"/>
    <property type="match status" value="1"/>
</dbReference>
<dbReference type="GO" id="GO:0008270">
    <property type="term" value="F:zinc ion binding"/>
    <property type="evidence" value="ECO:0007669"/>
    <property type="project" value="UniProtKB-KW"/>
</dbReference>
<evidence type="ECO:0008006" key="12">
    <source>
        <dbReference type="Google" id="ProtNLM"/>
    </source>
</evidence>
<evidence type="ECO:0000259" key="9">
    <source>
        <dbReference type="PROSITE" id="PS50157"/>
    </source>
</evidence>
<evidence type="ECO:0000256" key="3">
    <source>
        <dbReference type="ARBA" id="ARBA00023015"/>
    </source>
</evidence>
<evidence type="ECO:0000256" key="1">
    <source>
        <dbReference type="ARBA" id="ARBA00022723"/>
    </source>
</evidence>
<dbReference type="PROSITE" id="PS50048">
    <property type="entry name" value="ZN2_CY6_FUNGAL_2"/>
    <property type="match status" value="1"/>
</dbReference>
<keyword evidence="4" id="KW-0804">Transcription</keyword>
<dbReference type="GO" id="GO:0006351">
    <property type="term" value="P:DNA-templated transcription"/>
    <property type="evidence" value="ECO:0007669"/>
    <property type="project" value="InterPro"/>
</dbReference>
<feature type="compositionally biased region" description="Low complexity" evidence="7">
    <location>
        <begin position="1"/>
        <end position="11"/>
    </location>
</feature>
<dbReference type="PROSITE" id="PS50157">
    <property type="entry name" value="ZINC_FINGER_C2H2_2"/>
    <property type="match status" value="1"/>
</dbReference>
<feature type="region of interest" description="Disordered" evidence="7">
    <location>
        <begin position="154"/>
        <end position="175"/>
    </location>
</feature>
<keyword evidence="5" id="KW-0539">Nucleus</keyword>
<evidence type="ECO:0000259" key="8">
    <source>
        <dbReference type="PROSITE" id="PS50048"/>
    </source>
</evidence>
<dbReference type="AlphaFoldDB" id="A0A8H5CRL1"/>
<dbReference type="EMBL" id="JAACJM010000113">
    <property type="protein sequence ID" value="KAF5345367.1"/>
    <property type="molecule type" value="Genomic_DNA"/>
</dbReference>
<name>A0A8H5CRL1_9AGAR</name>
<dbReference type="Gene3D" id="3.30.160.60">
    <property type="entry name" value="Classic Zinc Finger"/>
    <property type="match status" value="1"/>
</dbReference>
<dbReference type="OrthoDB" id="1405595at2759"/>